<dbReference type="Pfam" id="PF13508">
    <property type="entry name" value="Acetyltransf_7"/>
    <property type="match status" value="1"/>
</dbReference>
<evidence type="ECO:0000259" key="2">
    <source>
        <dbReference type="PROSITE" id="PS51186"/>
    </source>
</evidence>
<feature type="domain" description="N-acetyltransferase" evidence="2">
    <location>
        <begin position="69"/>
        <end position="219"/>
    </location>
</feature>
<evidence type="ECO:0000256" key="1">
    <source>
        <dbReference type="SAM" id="MobiDB-lite"/>
    </source>
</evidence>
<dbReference type="InterPro" id="IPR052523">
    <property type="entry name" value="Trichothecene_AcTrans"/>
</dbReference>
<dbReference type="PANTHER" id="PTHR42791:SF1">
    <property type="entry name" value="N-ACETYLTRANSFERASE DOMAIN-CONTAINING PROTEIN"/>
    <property type="match status" value="1"/>
</dbReference>
<dbReference type="RefSeq" id="XP_058307843.1">
    <property type="nucleotide sequence ID" value="XM_058453652.1"/>
</dbReference>
<evidence type="ECO:0000313" key="3">
    <source>
        <dbReference type="EMBL" id="KAJ5201927.1"/>
    </source>
</evidence>
<feature type="compositionally biased region" description="Basic and acidic residues" evidence="1">
    <location>
        <begin position="89"/>
        <end position="100"/>
    </location>
</feature>
<gene>
    <name evidence="3" type="ORF">N7498_006590</name>
</gene>
<dbReference type="OrthoDB" id="512662at2759"/>
<reference evidence="3" key="1">
    <citation type="submission" date="2022-12" db="EMBL/GenBank/DDBJ databases">
        <authorList>
            <person name="Petersen C."/>
        </authorList>
    </citation>
    <scope>NUCLEOTIDE SEQUENCE</scope>
    <source>
        <strain evidence="3">IBT 15544</strain>
    </source>
</reference>
<protein>
    <recommendedName>
        <fullName evidence="2">N-acetyltransferase domain-containing protein</fullName>
    </recommendedName>
</protein>
<dbReference type="PROSITE" id="PS51186">
    <property type="entry name" value="GNAT"/>
    <property type="match status" value="1"/>
</dbReference>
<keyword evidence="4" id="KW-1185">Reference proteome</keyword>
<accession>A0A9W9MII3</accession>
<dbReference type="AlphaFoldDB" id="A0A9W9MII3"/>
<sequence>MSIPKVTVSLSPVHTNPSIVAVVRTVNLAFSSDPLIQWLRPNATPWSEHDPSAWKWQYRRVQTIMSRGQVLQSESVGQMAQVFQKKSSTSKDKAAPEKGSRIPVSQDLDITSSDAGAVRVNKLIAANKASADGLQKQYSKRELWYLEVIAVHPALQSRGLGGGVMRWILEHVGNQPIYLECTRRDNVSFYEAFGFQIVEEVELVDDDDGEKLAYWVMVRSQDP</sequence>
<comment type="caution">
    <text evidence="3">The sequence shown here is derived from an EMBL/GenBank/DDBJ whole genome shotgun (WGS) entry which is preliminary data.</text>
</comment>
<organism evidence="3 4">
    <name type="scientific">Penicillium cinerascens</name>
    <dbReference type="NCBI Taxonomy" id="70096"/>
    <lineage>
        <taxon>Eukaryota</taxon>
        <taxon>Fungi</taxon>
        <taxon>Dikarya</taxon>
        <taxon>Ascomycota</taxon>
        <taxon>Pezizomycotina</taxon>
        <taxon>Eurotiomycetes</taxon>
        <taxon>Eurotiomycetidae</taxon>
        <taxon>Eurotiales</taxon>
        <taxon>Aspergillaceae</taxon>
        <taxon>Penicillium</taxon>
    </lineage>
</organism>
<name>A0A9W9MII3_9EURO</name>
<dbReference type="InterPro" id="IPR016181">
    <property type="entry name" value="Acyl_CoA_acyltransferase"/>
</dbReference>
<evidence type="ECO:0000313" key="4">
    <source>
        <dbReference type="Proteomes" id="UP001150904"/>
    </source>
</evidence>
<dbReference type="GeneID" id="83180953"/>
<dbReference type="Gene3D" id="3.40.630.30">
    <property type="match status" value="1"/>
</dbReference>
<dbReference type="SUPFAM" id="SSF55729">
    <property type="entry name" value="Acyl-CoA N-acyltransferases (Nat)"/>
    <property type="match status" value="1"/>
</dbReference>
<proteinExistence type="predicted"/>
<dbReference type="Proteomes" id="UP001150904">
    <property type="component" value="Unassembled WGS sequence"/>
</dbReference>
<dbReference type="InterPro" id="IPR000182">
    <property type="entry name" value="GNAT_dom"/>
</dbReference>
<dbReference type="CDD" id="cd04301">
    <property type="entry name" value="NAT_SF"/>
    <property type="match status" value="1"/>
</dbReference>
<dbReference type="EMBL" id="JAPQKR010000013">
    <property type="protein sequence ID" value="KAJ5201927.1"/>
    <property type="molecule type" value="Genomic_DNA"/>
</dbReference>
<feature type="region of interest" description="Disordered" evidence="1">
    <location>
        <begin position="82"/>
        <end position="101"/>
    </location>
</feature>
<dbReference type="PANTHER" id="PTHR42791">
    <property type="entry name" value="GNAT FAMILY ACETYLTRANSFERASE"/>
    <property type="match status" value="1"/>
</dbReference>
<reference evidence="3" key="2">
    <citation type="journal article" date="2023" name="IMA Fungus">
        <title>Comparative genomic study of the Penicillium genus elucidates a diverse pangenome and 15 lateral gene transfer events.</title>
        <authorList>
            <person name="Petersen C."/>
            <person name="Sorensen T."/>
            <person name="Nielsen M.R."/>
            <person name="Sondergaard T.E."/>
            <person name="Sorensen J.L."/>
            <person name="Fitzpatrick D.A."/>
            <person name="Frisvad J.C."/>
            <person name="Nielsen K.L."/>
        </authorList>
    </citation>
    <scope>NUCLEOTIDE SEQUENCE</scope>
    <source>
        <strain evidence="3">IBT 15544</strain>
    </source>
</reference>
<dbReference type="GO" id="GO:0016747">
    <property type="term" value="F:acyltransferase activity, transferring groups other than amino-acyl groups"/>
    <property type="evidence" value="ECO:0007669"/>
    <property type="project" value="InterPro"/>
</dbReference>